<evidence type="ECO:0000259" key="5">
    <source>
        <dbReference type="PROSITE" id="PS50853"/>
    </source>
</evidence>
<keyword evidence="4" id="KW-0472">Membrane</keyword>
<evidence type="ECO:0000313" key="6">
    <source>
        <dbReference type="EMBL" id="MFD1055110.1"/>
    </source>
</evidence>
<dbReference type="RefSeq" id="WP_386053009.1">
    <property type="nucleotide sequence ID" value="NZ_JBHTKH010000007.1"/>
</dbReference>
<feature type="region of interest" description="Disordered" evidence="3">
    <location>
        <begin position="1600"/>
        <end position="1646"/>
    </location>
</feature>
<feature type="domain" description="Fibronectin type-III" evidence="5">
    <location>
        <begin position="1530"/>
        <end position="1617"/>
    </location>
</feature>
<keyword evidence="7" id="KW-1185">Reference proteome</keyword>
<dbReference type="Pfam" id="PF17963">
    <property type="entry name" value="Big_9"/>
    <property type="match status" value="3"/>
</dbReference>
<dbReference type="InterPro" id="IPR003961">
    <property type="entry name" value="FN3_dom"/>
</dbReference>
<evidence type="ECO:0000256" key="3">
    <source>
        <dbReference type="SAM" id="MobiDB-lite"/>
    </source>
</evidence>
<dbReference type="SMART" id="SM00060">
    <property type="entry name" value="FN3"/>
    <property type="match status" value="5"/>
</dbReference>
<keyword evidence="4" id="KW-1133">Transmembrane helix</keyword>
<comment type="caution">
    <text evidence="6">The sequence shown here is derived from an EMBL/GenBank/DDBJ whole genome shotgun (WGS) entry which is preliminary data.</text>
</comment>
<feature type="transmembrane region" description="Helical" evidence="4">
    <location>
        <begin position="12"/>
        <end position="30"/>
    </location>
</feature>
<evidence type="ECO:0000256" key="2">
    <source>
        <dbReference type="ARBA" id="ARBA00023326"/>
    </source>
</evidence>
<dbReference type="Proteomes" id="UP001597046">
    <property type="component" value="Unassembled WGS sequence"/>
</dbReference>
<feature type="compositionally biased region" description="Polar residues" evidence="3">
    <location>
        <begin position="1607"/>
        <end position="1617"/>
    </location>
</feature>
<reference evidence="7" key="1">
    <citation type="journal article" date="2019" name="Int. J. Syst. Evol. Microbiol.">
        <title>The Global Catalogue of Microorganisms (GCM) 10K type strain sequencing project: providing services to taxonomists for standard genome sequencing and annotation.</title>
        <authorList>
            <consortium name="The Broad Institute Genomics Platform"/>
            <consortium name="The Broad Institute Genome Sequencing Center for Infectious Disease"/>
            <person name="Wu L."/>
            <person name="Ma J."/>
        </authorList>
    </citation>
    <scope>NUCLEOTIDE SEQUENCE [LARGE SCALE GENOMIC DNA]</scope>
    <source>
        <strain evidence="7">CCUG 57508</strain>
    </source>
</reference>
<sequence length="2115" mass="219100">MSTAASKRRIGIISTVVVALVASLLVWLATRSDGEIVRKADLNDGGIWVTNAEQARYGRINKAAGQLDAGVLSDGTSGSGLDVFQDGAAIVGYSRATNQIVPINPSEGTLAAEQSILLPKASTATGNRVFAAPLVDVRGGSIAMIDPANGELRAQRVDNRSGISGLDALQTQAKPLAKVGGNAAVAVGVDGAVYALSAEKGTITALRPEGDGLGKPATTSLGFTSKSAQVTAVGSHWVVWDSASGKLYSDVLPEPQQLSVGNVEPGNPAYAALQQPGPDANTVLVEDESGLTQVPLTGDSPTVGGIKLSQAGPGTRLFLSAPVRLASCVHAAWAGASDVYYGRNCGSPTDAATVDLGAMKKGVRTDGVKLRTNRGLIVLNDLDSGDVWDIDRNRVKIDNWNSVIPPPQTDDQNKKKDENLVDDEVSRTPPKAQPDNLQVRPGRTSTLHVLDNDSDSQGSILAIAPGDVTQPATQGITTSAAADGQTVQVTVPEEAQGTFSFDYTVNNGTTAKNGRATAKVTVRVVGPDVNTPPRLRTGQAKLALAKYPVVASGSVRVGVVADWRDAENDPIQVSAVDPTTTGVDGSGALTIKAQAAKGDQLVEYVVDDGRGASQKSNVTLDVLSEADSKAVAPKTQPDVLRAVVGKPVQLQPLGNDIAGADPTDPQARMRLAQAVKGPGQLKLDTNLDTNVLTVTGQTPGTSTITYAAQVGSGVSVGRIRVDIAPNPSVDLPPVASPDAAVLRGQTPVIADVLSNDYSPRSDVLVVQRVVTGDAWLRVSVVQGRWVRVEATAPLDGDAARHGKVTYTISDGTKTAVGQLSVTQKPEPEDKVLPTVVDDVATVRVGDAVTIPVLDNDSMSEGIPLKLEPAGVKVLSGGGQAFASGTVVRYVPEQGAMTGPKSAILEYVTYPEGLRARGVTGRVNVTVNPLPDAVKLPDQPPSARSFSATVTAGDTLSITVPTSGVDPDGDLTFVSGIVGEDGKAVDLKLGRVLGFGAATIRYEAYPRSSGTEVIRYQIRDRFGLSSEGFVRVGVVQPGDPQPPVAVEDDVVAAPGRTVHADVLSNDLIAAGDSVSFVDLATLNEPDVLKDFQKQKDDSFKVVAPEDGPAKVLTYGITNGLFDPSKSTLTVRGQKDFNNPPVAVDDTGIAKQGETSIVVDALANDRDLDGEQSSLKISKFIGDGVTREGRKLRIQLRAQARVVPYFIEDADGATAMALIYVPAGSNGSPYAVDGKVVKMGADSTVDVLLGDYVSDPRGGKVSLTSPDTVSTSPEENLQFSVTSGTELKLTSTNGYVGPAALMLEVTNATGPSDKTAQEAYVTIPVQIGPDVPVLRCPDHEVRLVADGPARSFDIPRLCHAWLPTGMDQGNVQYEATWDPAIDRVDLNQSGAGGRQVVLKAQPAAQAGATGSVTVKAKGGAESFKIKVRVVSSPPIATLRPVRIEGLIAGTSRTVNMAQYLDSPLGAPQCAIQSSRVLSGTGVSATQSGCRLTVAASDKGRGDARVSVSVTDAPGRPAVTGEVAVSVRSKPDPTAAPVAVADRILGSSARVDWRPPAYDGGLPIQGYEVTAIGPGGGTTPCPAAPCTIKGLTNGQDYSFTVRSKNPVGWSDQSPRSNTVRPDTKPKATAVSSITPGDRKLTVRWSEPPNEGSPVLKYRVQWVNIGGNAGATGSAEVPAPGLTKVISGLVNNDAYNVRVQAYNEAGWGPFGPDVKAQSFGKPAAVPAPSLSPRTPVPGETNAQVSISWSATDPNGPPITRYDVYRRTGGGAWNLIATRSGGESRVASDTVPYEGQTVQYVVTATNGGPATSDKANFSSYTANGYPDTPTLLTATTPRADKTIDITFRVGSPHAGGYDRIHWTTDGVTGSFPCSGSSCPSAGTTRPVDPTSRTIAIRACNSAGYCSPMSNAIRVHPYGPTQGVGGISQTHDDNSITFSWNKPANNGNPIGGYRVSRSNGGSGCGANLGPNQTSCTVSGLGYSTTISISVTPYADRSGDGPTSRGSGTTNAAPPPPQPKVNSVYKAGPCGPSNCPKPDGTQCGTNCNFVGYNLANYQGNIVCSLDSSSGAWSTRDDGIAGRHNPVNGANTSGKFFGFPSGWVSVRCTGSNGSDSASRNPWG</sequence>
<dbReference type="EMBL" id="JBHTKH010000007">
    <property type="protein sequence ID" value="MFD1055110.1"/>
    <property type="molecule type" value="Genomic_DNA"/>
</dbReference>
<proteinExistence type="predicted"/>
<evidence type="ECO:0000256" key="4">
    <source>
        <dbReference type="SAM" id="Phobius"/>
    </source>
</evidence>
<keyword evidence="1" id="KW-0326">Glycosidase</keyword>
<dbReference type="Gene3D" id="2.60.40.10">
    <property type="entry name" value="Immunoglobulins"/>
    <property type="match status" value="4"/>
</dbReference>
<dbReference type="InterPro" id="IPR036116">
    <property type="entry name" value="FN3_sf"/>
</dbReference>
<name>A0ABW3MX14_9MICO</name>
<evidence type="ECO:0000313" key="7">
    <source>
        <dbReference type="Proteomes" id="UP001597046"/>
    </source>
</evidence>
<evidence type="ECO:0000256" key="1">
    <source>
        <dbReference type="ARBA" id="ARBA00023295"/>
    </source>
</evidence>
<dbReference type="SUPFAM" id="SSF63829">
    <property type="entry name" value="Calcium-dependent phosphotriesterase"/>
    <property type="match status" value="1"/>
</dbReference>
<dbReference type="PANTHER" id="PTHR24099:SF11">
    <property type="entry name" value="FIBRONECTIN TYPE III DOMAIN-CONTAINING 3BA-RELATED"/>
    <property type="match status" value="1"/>
</dbReference>
<organism evidence="6 7">
    <name type="scientific">Terrabacter terrigena</name>
    <dbReference type="NCBI Taxonomy" id="574718"/>
    <lineage>
        <taxon>Bacteria</taxon>
        <taxon>Bacillati</taxon>
        <taxon>Actinomycetota</taxon>
        <taxon>Actinomycetes</taxon>
        <taxon>Micrococcales</taxon>
        <taxon>Intrasporangiaceae</taxon>
        <taxon>Terrabacter</taxon>
    </lineage>
</organism>
<dbReference type="Pfam" id="PF00041">
    <property type="entry name" value="fn3"/>
    <property type="match status" value="3"/>
</dbReference>
<dbReference type="SUPFAM" id="SSF49265">
    <property type="entry name" value="Fibronectin type III"/>
    <property type="match status" value="2"/>
</dbReference>
<dbReference type="PANTHER" id="PTHR24099">
    <property type="entry name" value="E3 UBIQUITIN-PROTEIN LIGASE TRIM36-RELATED"/>
    <property type="match status" value="1"/>
</dbReference>
<feature type="region of interest" description="Disordered" evidence="3">
    <location>
        <begin position="1985"/>
        <end position="2014"/>
    </location>
</feature>
<protein>
    <submittedName>
        <fullName evidence="6">Ig-like domain-containing protein</fullName>
    </submittedName>
</protein>
<dbReference type="CDD" id="cd00063">
    <property type="entry name" value="FN3"/>
    <property type="match status" value="4"/>
</dbReference>
<feature type="domain" description="Fibronectin type-III" evidence="5">
    <location>
        <begin position="1618"/>
        <end position="1719"/>
    </location>
</feature>
<keyword evidence="1" id="KW-0378">Hydrolase</keyword>
<keyword evidence="4" id="KW-0812">Transmembrane</keyword>
<dbReference type="InterPro" id="IPR013783">
    <property type="entry name" value="Ig-like_fold"/>
</dbReference>
<gene>
    <name evidence="6" type="ORF">ACFQ2V_12410</name>
</gene>
<keyword evidence="2" id="KW-0119">Carbohydrate metabolism</keyword>
<keyword evidence="2" id="KW-0624">Polysaccharide degradation</keyword>
<feature type="region of interest" description="Disordered" evidence="3">
    <location>
        <begin position="400"/>
        <end position="439"/>
    </location>
</feature>
<dbReference type="PROSITE" id="PS50853">
    <property type="entry name" value="FN3"/>
    <property type="match status" value="3"/>
</dbReference>
<dbReference type="InterPro" id="IPR050617">
    <property type="entry name" value="E3_ligase_FN3/SPRY"/>
</dbReference>
<feature type="region of interest" description="Disordered" evidence="3">
    <location>
        <begin position="1717"/>
        <end position="1736"/>
    </location>
</feature>
<feature type="domain" description="Fibronectin type-III" evidence="5">
    <location>
        <begin position="1914"/>
        <end position="2009"/>
    </location>
</feature>
<accession>A0ABW3MX14</accession>